<dbReference type="PROSITE" id="PS50880">
    <property type="entry name" value="TOPRIM"/>
    <property type="match status" value="1"/>
</dbReference>
<evidence type="ECO:0000256" key="11">
    <source>
        <dbReference type="ARBA" id="ARBA00032235"/>
    </source>
</evidence>
<accession>A0A414VZ68</accession>
<dbReference type="Gene3D" id="1.10.460.10">
    <property type="entry name" value="Topoisomerase I, domain 2"/>
    <property type="match status" value="1"/>
</dbReference>
<evidence type="ECO:0000259" key="13">
    <source>
        <dbReference type="PROSITE" id="PS50880"/>
    </source>
</evidence>
<dbReference type="EC" id="5.6.2.1" evidence="3"/>
<dbReference type="PRINTS" id="PR00417">
    <property type="entry name" value="PRTPISMRASEI"/>
</dbReference>
<dbReference type="SMART" id="SM00437">
    <property type="entry name" value="TOP1Ac"/>
    <property type="match status" value="1"/>
</dbReference>
<comment type="similarity">
    <text evidence="2">Belongs to the type IA topoisomerase family.</text>
</comment>
<evidence type="ECO:0000256" key="12">
    <source>
        <dbReference type="ARBA" id="ARBA00032877"/>
    </source>
</evidence>
<evidence type="ECO:0000256" key="3">
    <source>
        <dbReference type="ARBA" id="ARBA00012891"/>
    </source>
</evidence>
<evidence type="ECO:0000256" key="9">
    <source>
        <dbReference type="ARBA" id="ARBA00030003"/>
    </source>
</evidence>
<dbReference type="InterPro" id="IPR000380">
    <property type="entry name" value="Topo_IA"/>
</dbReference>
<dbReference type="GO" id="GO:0043597">
    <property type="term" value="C:cytoplasmic replication fork"/>
    <property type="evidence" value="ECO:0007669"/>
    <property type="project" value="TreeGrafter"/>
</dbReference>
<dbReference type="InterPro" id="IPR013826">
    <property type="entry name" value="Topo_IA_cen_sub3"/>
</dbReference>
<dbReference type="Proteomes" id="UP000284024">
    <property type="component" value="Unassembled WGS sequence"/>
</dbReference>
<evidence type="ECO:0000256" key="7">
    <source>
        <dbReference type="ARBA" id="ARBA00023125"/>
    </source>
</evidence>
<keyword evidence="5" id="KW-0460">Magnesium</keyword>
<dbReference type="EMBL" id="QRJH01000008">
    <property type="protein sequence ID" value="RHH16761.1"/>
    <property type="molecule type" value="Genomic_DNA"/>
</dbReference>
<dbReference type="NCBIfam" id="TIGR01056">
    <property type="entry name" value="topB"/>
    <property type="match status" value="1"/>
</dbReference>
<dbReference type="CDD" id="cd03362">
    <property type="entry name" value="TOPRIM_TopoIA_TopoIII"/>
    <property type="match status" value="1"/>
</dbReference>
<dbReference type="Gene3D" id="2.70.20.10">
    <property type="entry name" value="Topoisomerase I, domain 3"/>
    <property type="match status" value="1"/>
</dbReference>
<dbReference type="AlphaFoldDB" id="A0A414VZ68"/>
<evidence type="ECO:0000259" key="14">
    <source>
        <dbReference type="PROSITE" id="PS52039"/>
    </source>
</evidence>
<dbReference type="InterPro" id="IPR003601">
    <property type="entry name" value="Topo_IA_2"/>
</dbReference>
<name>A0A414VZ68_9FIRM</name>
<organism evidence="15 16">
    <name type="scientific">Blautia obeum</name>
    <dbReference type="NCBI Taxonomy" id="40520"/>
    <lineage>
        <taxon>Bacteria</taxon>
        <taxon>Bacillati</taxon>
        <taxon>Bacillota</taxon>
        <taxon>Clostridia</taxon>
        <taxon>Lachnospirales</taxon>
        <taxon>Lachnospiraceae</taxon>
        <taxon>Blautia</taxon>
    </lineage>
</organism>
<evidence type="ECO:0000256" key="6">
    <source>
        <dbReference type="ARBA" id="ARBA00023029"/>
    </source>
</evidence>
<dbReference type="Gene3D" id="3.40.50.140">
    <property type="match status" value="1"/>
</dbReference>
<dbReference type="InterPro" id="IPR013497">
    <property type="entry name" value="Topo_IA_cen"/>
</dbReference>
<sequence length="696" mass="77224">MKLIIAEKPSVAAAYAAALGAKNKKDGYLEGNGYLVTWCIGHLVSLAEAGAYEERYKKWNYEDLPILPEVWQHVVSPGKEKQFSIVKSLMDRPDVTELVNGCDAGREGELIFRLAVEMAGCTKPVWRLWISSMEDTAIREGFSHLEPGSRYEPLYHSALCRSKADWLIGINATRLFSVLYHKTLNVGRVQTPTLAMLAERDGKIMLFQKKKYYHVRLSLNGLEAVSDRVNEKEKAVSVQTACQNGQAVCVSLEREKKTVKPPKLYDLTTLQREANRLFGFTAKETLDYAQALYEKKLLTYPRTDSRYLTGDMAETVSAVAGLAAGLPLFSAVGGFTPDVAAVISDKDVSDHHAIIPTLELAKQEVSLLPTGERNLFILVCCKLLCALAAPHVYETVSAVFTCGEHTFTAKGKEVVSQGWKEIERLFRSSLKGKPEDDLEDVATLPALSQGQIFDHVAATVTEHFTTPPKPYTEDTLLSAMEHAGTEDMPDDVERKGLGTPATRASIIEKLVSSGFIERKGKNLIPTRNGINLVTVLPEVLTSPQLTADWENKLSLVAKGKLSPETFMEGIESMAKELIARYSHISEDKQKLFAPQKESVGVCPRCGQLVFEGKKNFYCGDRGCGFVLWKNDRFWTSRKKELTKKMAADLLSKGKTKVKGLYSEKKDTTYDAVIVMEDTGGKYINFKTEFTKGKGGR</sequence>
<dbReference type="Pfam" id="PF01751">
    <property type="entry name" value="Toprim"/>
    <property type="match status" value="1"/>
</dbReference>
<keyword evidence="8 15" id="KW-0413">Isomerase</keyword>
<evidence type="ECO:0000313" key="15">
    <source>
        <dbReference type="EMBL" id="RHH16761.1"/>
    </source>
</evidence>
<comment type="caution">
    <text evidence="15">The sequence shown here is derived from an EMBL/GenBank/DDBJ whole genome shotgun (WGS) entry which is preliminary data.</text>
</comment>
<keyword evidence="7" id="KW-0238">DNA-binding</keyword>
<dbReference type="InterPro" id="IPR005738">
    <property type="entry name" value="TopoIII"/>
</dbReference>
<dbReference type="SMART" id="SM00493">
    <property type="entry name" value="TOPRIM"/>
    <property type="match status" value="1"/>
</dbReference>
<dbReference type="GO" id="GO:0006281">
    <property type="term" value="P:DNA repair"/>
    <property type="evidence" value="ECO:0007669"/>
    <property type="project" value="TreeGrafter"/>
</dbReference>
<evidence type="ECO:0000313" key="16">
    <source>
        <dbReference type="Proteomes" id="UP000284024"/>
    </source>
</evidence>
<dbReference type="InterPro" id="IPR013824">
    <property type="entry name" value="Topo_IA_cen_sub1"/>
</dbReference>
<evidence type="ECO:0000256" key="10">
    <source>
        <dbReference type="ARBA" id="ARBA00031985"/>
    </source>
</evidence>
<gene>
    <name evidence="15" type="ORF">DW222_14600</name>
</gene>
<dbReference type="PANTHER" id="PTHR11390">
    <property type="entry name" value="PROKARYOTIC DNA TOPOISOMERASE"/>
    <property type="match status" value="1"/>
</dbReference>
<dbReference type="InterPro" id="IPR013825">
    <property type="entry name" value="Topo_IA_cen_sub2"/>
</dbReference>
<proteinExistence type="inferred from homology"/>
<dbReference type="Pfam" id="PF01131">
    <property type="entry name" value="Topoisom_bac"/>
    <property type="match status" value="1"/>
</dbReference>
<protein>
    <recommendedName>
        <fullName evidence="3">DNA topoisomerase</fullName>
        <ecNumber evidence="3">5.6.2.1</ecNumber>
    </recommendedName>
    <alternativeName>
        <fullName evidence="12">Omega-protein</fullName>
    </alternativeName>
    <alternativeName>
        <fullName evidence="11">Relaxing enzyme</fullName>
    </alternativeName>
    <alternativeName>
        <fullName evidence="9">Swivelase</fullName>
    </alternativeName>
    <alternativeName>
        <fullName evidence="10">Untwisting enzyme</fullName>
    </alternativeName>
</protein>
<dbReference type="InterPro" id="IPR003602">
    <property type="entry name" value="Topo_IA_DNA-bd_dom"/>
</dbReference>
<dbReference type="InterPro" id="IPR006171">
    <property type="entry name" value="TOPRIM_dom"/>
</dbReference>
<dbReference type="SUPFAM" id="SSF56712">
    <property type="entry name" value="Prokaryotic type I DNA topoisomerase"/>
    <property type="match status" value="1"/>
</dbReference>
<dbReference type="InterPro" id="IPR034144">
    <property type="entry name" value="TOPRIM_TopoIII"/>
</dbReference>
<dbReference type="InterPro" id="IPR023405">
    <property type="entry name" value="Topo_IA_core_domain"/>
</dbReference>
<reference evidence="15 16" key="1">
    <citation type="submission" date="2018-08" db="EMBL/GenBank/DDBJ databases">
        <title>A genome reference for cultivated species of the human gut microbiota.</title>
        <authorList>
            <person name="Zou Y."/>
            <person name="Xue W."/>
            <person name="Luo G."/>
        </authorList>
    </citation>
    <scope>NUCLEOTIDE SEQUENCE [LARGE SCALE GENOMIC DNA]</scope>
    <source>
        <strain evidence="15 16">AM18-2AC</strain>
    </source>
</reference>
<dbReference type="SMART" id="SM00436">
    <property type="entry name" value="TOP1Bc"/>
    <property type="match status" value="1"/>
</dbReference>
<dbReference type="Gene3D" id="1.10.290.10">
    <property type="entry name" value="Topoisomerase I, domain 4"/>
    <property type="match status" value="1"/>
</dbReference>
<feature type="domain" description="Topo IA-type catalytic" evidence="14">
    <location>
        <begin position="151"/>
        <end position="578"/>
    </location>
</feature>
<dbReference type="GO" id="GO:0006310">
    <property type="term" value="P:DNA recombination"/>
    <property type="evidence" value="ECO:0007669"/>
    <property type="project" value="TreeGrafter"/>
</dbReference>
<dbReference type="GO" id="GO:0003677">
    <property type="term" value="F:DNA binding"/>
    <property type="evidence" value="ECO:0007669"/>
    <property type="project" value="UniProtKB-KW"/>
</dbReference>
<keyword evidence="6" id="KW-0799">Topoisomerase</keyword>
<dbReference type="GO" id="GO:0046872">
    <property type="term" value="F:metal ion binding"/>
    <property type="evidence" value="ECO:0007669"/>
    <property type="project" value="UniProtKB-KW"/>
</dbReference>
<evidence type="ECO:0000256" key="5">
    <source>
        <dbReference type="ARBA" id="ARBA00022842"/>
    </source>
</evidence>
<evidence type="ECO:0000256" key="8">
    <source>
        <dbReference type="ARBA" id="ARBA00023235"/>
    </source>
</evidence>
<feature type="domain" description="Toprim" evidence="13">
    <location>
        <begin position="1"/>
        <end position="134"/>
    </location>
</feature>
<dbReference type="PROSITE" id="PS52039">
    <property type="entry name" value="TOPO_IA_2"/>
    <property type="match status" value="1"/>
</dbReference>
<dbReference type="NCBIfam" id="NF005829">
    <property type="entry name" value="PRK07726.1"/>
    <property type="match status" value="1"/>
</dbReference>
<comment type="catalytic activity">
    <reaction evidence="1">
        <text>ATP-independent breakage of single-stranded DNA, followed by passage and rejoining.</text>
        <dbReference type="EC" id="5.6.2.1"/>
    </reaction>
</comment>
<dbReference type="GO" id="GO:0006265">
    <property type="term" value="P:DNA topological change"/>
    <property type="evidence" value="ECO:0007669"/>
    <property type="project" value="InterPro"/>
</dbReference>
<evidence type="ECO:0000256" key="1">
    <source>
        <dbReference type="ARBA" id="ARBA00000213"/>
    </source>
</evidence>
<dbReference type="PANTHER" id="PTHR11390:SF21">
    <property type="entry name" value="DNA TOPOISOMERASE 3-ALPHA"/>
    <property type="match status" value="1"/>
</dbReference>
<dbReference type="PROSITE" id="PS00396">
    <property type="entry name" value="TOPO_IA_1"/>
    <property type="match status" value="1"/>
</dbReference>
<evidence type="ECO:0000256" key="2">
    <source>
        <dbReference type="ARBA" id="ARBA00009446"/>
    </source>
</evidence>
<evidence type="ECO:0000256" key="4">
    <source>
        <dbReference type="ARBA" id="ARBA00022723"/>
    </source>
</evidence>
<dbReference type="GO" id="GO:0003917">
    <property type="term" value="F:DNA topoisomerase type I (single strand cut, ATP-independent) activity"/>
    <property type="evidence" value="ECO:0007669"/>
    <property type="project" value="UniProtKB-EC"/>
</dbReference>
<dbReference type="RefSeq" id="WP_118035154.1">
    <property type="nucleotide sequence ID" value="NZ_JAQDEF010000018.1"/>
</dbReference>
<keyword evidence="4" id="KW-0479">Metal-binding</keyword>
<dbReference type="InterPro" id="IPR023406">
    <property type="entry name" value="Topo_IA_AS"/>
</dbReference>
<dbReference type="CDD" id="cd00186">
    <property type="entry name" value="TOP1Ac"/>
    <property type="match status" value="1"/>
</dbReference>